<dbReference type="InterPro" id="IPR007900">
    <property type="entry name" value="TAF4_C"/>
</dbReference>
<feature type="compositionally biased region" description="Low complexity" evidence="6">
    <location>
        <begin position="105"/>
        <end position="123"/>
    </location>
</feature>
<dbReference type="SUPFAM" id="SSF158553">
    <property type="entry name" value="TAFH domain-like"/>
    <property type="match status" value="1"/>
</dbReference>
<dbReference type="InParanoid" id="A0A7M7J598"/>
<feature type="compositionally biased region" description="Low complexity" evidence="6">
    <location>
        <begin position="66"/>
        <end position="92"/>
    </location>
</feature>
<feature type="compositionally biased region" description="Low complexity" evidence="6">
    <location>
        <begin position="452"/>
        <end position="463"/>
    </location>
</feature>
<dbReference type="PROSITE" id="PS51119">
    <property type="entry name" value="TAFH"/>
    <property type="match status" value="1"/>
</dbReference>
<feature type="compositionally biased region" description="Low complexity" evidence="6">
    <location>
        <begin position="996"/>
        <end position="1011"/>
    </location>
</feature>
<dbReference type="RefSeq" id="XP_022646642.1">
    <property type="nucleotide sequence ID" value="XM_022790907.1"/>
</dbReference>
<dbReference type="SUPFAM" id="SSF47113">
    <property type="entry name" value="Histone-fold"/>
    <property type="match status" value="1"/>
</dbReference>
<feature type="compositionally biased region" description="Gly residues" evidence="6">
    <location>
        <begin position="54"/>
        <end position="65"/>
    </location>
</feature>
<evidence type="ECO:0000256" key="4">
    <source>
        <dbReference type="ARBA" id="ARBA00023163"/>
    </source>
</evidence>
<dbReference type="Pfam" id="PF07531">
    <property type="entry name" value="TAFH"/>
    <property type="match status" value="1"/>
</dbReference>
<dbReference type="InterPro" id="IPR045144">
    <property type="entry name" value="TAF4"/>
</dbReference>
<keyword evidence="5" id="KW-0539">Nucleus</keyword>
<dbReference type="InterPro" id="IPR037249">
    <property type="entry name" value="TAFH/NHR1_dom_sf"/>
</dbReference>
<dbReference type="InterPro" id="IPR009072">
    <property type="entry name" value="Histone-fold"/>
</dbReference>
<evidence type="ECO:0000259" key="7">
    <source>
        <dbReference type="PROSITE" id="PS51119"/>
    </source>
</evidence>
<dbReference type="GO" id="GO:0006367">
    <property type="term" value="P:transcription initiation at RNA polymerase II promoter"/>
    <property type="evidence" value="ECO:0007669"/>
    <property type="project" value="TreeGrafter"/>
</dbReference>
<organism evidence="8 9">
    <name type="scientific">Varroa destructor</name>
    <name type="common">Honeybee mite</name>
    <dbReference type="NCBI Taxonomy" id="109461"/>
    <lineage>
        <taxon>Eukaryota</taxon>
        <taxon>Metazoa</taxon>
        <taxon>Ecdysozoa</taxon>
        <taxon>Arthropoda</taxon>
        <taxon>Chelicerata</taxon>
        <taxon>Arachnida</taxon>
        <taxon>Acari</taxon>
        <taxon>Parasitiformes</taxon>
        <taxon>Mesostigmata</taxon>
        <taxon>Gamasina</taxon>
        <taxon>Dermanyssoidea</taxon>
        <taxon>Varroidae</taxon>
        <taxon>Varroa</taxon>
    </lineage>
</organism>
<evidence type="ECO:0000256" key="5">
    <source>
        <dbReference type="ARBA" id="ARBA00023242"/>
    </source>
</evidence>
<feature type="region of interest" description="Disordered" evidence="6">
    <location>
        <begin position="976"/>
        <end position="1011"/>
    </location>
</feature>
<feature type="compositionally biased region" description="Basic residues" evidence="6">
    <location>
        <begin position="373"/>
        <end position="384"/>
    </location>
</feature>
<comment type="similarity">
    <text evidence="2">Belongs to the TAF4 family.</text>
</comment>
<dbReference type="Proteomes" id="UP000594260">
    <property type="component" value="Unplaced"/>
</dbReference>
<feature type="compositionally biased region" description="Pro residues" evidence="6">
    <location>
        <begin position="979"/>
        <end position="995"/>
    </location>
</feature>
<keyword evidence="3" id="KW-0805">Transcription regulation</keyword>
<dbReference type="GO" id="GO:0016251">
    <property type="term" value="F:RNA polymerase II general transcription initiation factor activity"/>
    <property type="evidence" value="ECO:0007669"/>
    <property type="project" value="TreeGrafter"/>
</dbReference>
<comment type="subcellular location">
    <subcellularLocation>
        <location evidence="1">Nucleus</location>
    </subcellularLocation>
</comment>
<dbReference type="Pfam" id="PF05236">
    <property type="entry name" value="TAF4"/>
    <property type="match status" value="1"/>
</dbReference>
<dbReference type="OrthoDB" id="21060at2759"/>
<evidence type="ECO:0000256" key="3">
    <source>
        <dbReference type="ARBA" id="ARBA00023015"/>
    </source>
</evidence>
<feature type="region of interest" description="Disordered" evidence="6">
    <location>
        <begin position="704"/>
        <end position="725"/>
    </location>
</feature>
<dbReference type="GO" id="GO:0003677">
    <property type="term" value="F:DNA binding"/>
    <property type="evidence" value="ECO:0007669"/>
    <property type="project" value="TreeGrafter"/>
</dbReference>
<dbReference type="Gene3D" id="1.10.20.10">
    <property type="entry name" value="Histone, subunit A"/>
    <property type="match status" value="1"/>
</dbReference>
<feature type="compositionally biased region" description="Polar residues" evidence="6">
    <location>
        <begin position="498"/>
        <end position="508"/>
    </location>
</feature>
<proteinExistence type="inferred from homology"/>
<evidence type="ECO:0000256" key="2">
    <source>
        <dbReference type="ARBA" id="ARBA00006178"/>
    </source>
</evidence>
<feature type="compositionally biased region" description="Low complexity" evidence="6">
    <location>
        <begin position="782"/>
        <end position="804"/>
    </location>
</feature>
<feature type="compositionally biased region" description="Low complexity" evidence="6">
    <location>
        <begin position="385"/>
        <end position="411"/>
    </location>
</feature>
<dbReference type="PANTHER" id="PTHR15138:SF14">
    <property type="entry name" value="TRANSCRIPTION INITIATION FACTOR TFIID SUBUNIT 4"/>
    <property type="match status" value="1"/>
</dbReference>
<name>A0A7M7J598_VARDE</name>
<reference evidence="8" key="1">
    <citation type="submission" date="2021-01" db="UniProtKB">
        <authorList>
            <consortium name="EnsemblMetazoa"/>
        </authorList>
    </citation>
    <scope>IDENTIFICATION</scope>
</reference>
<dbReference type="PANTHER" id="PTHR15138">
    <property type="entry name" value="TRANSCRIPTION INITIATION FACTOR TFIID SUBUNIT 4"/>
    <property type="match status" value="1"/>
</dbReference>
<dbReference type="OMA" id="WCIDTFD"/>
<sequence length="1330" mass="136472">MAQACGAPGAAGGAGHSGASLEDMLSTDVDESVVNALKGSLESQLCDDPTSATAGGGGGAVGPGVTGAPNQQQQLPPQQQTVQVQHVQAQPTQVQAVPQNVQQQQQVVATSQPQSVGPPQAQLTPPPPQVSAPGSGGPTGVVATPVTVAQFAAATQPQVVQHVQQQVQAATVQTTQVAVTTAAGPPHVTQVQAAPPPTATAFQPAPQMSAMHNLANVASQQSPIVVQKQQIQVQVQPDGEPKQPAGLQLVNVQRNLKPAPPRVILSPQIRMATSAPQMLRAGHHPSQQSMRSAGPHSSGPHPLGSSMARAAATATEAAAAAGLNHIRSIPTHPGGGPHYRLVSSAPPFQPPMNSAPQEMYYTHPVSSHGTVSSHHHAHVHHNHHNNSISTSTDASSGNNSSGSNSNGSHGHQPLHISGGGSSHGAGHHPVGHPSQTQIHAGYHSGPHGGGHHSSTGDASGHSGQPSYSNPSFYHRYPTAASYHHPTGLSTVMPPPSSPVITSQHQQQLGGTSAASVVGATGASGHAAVSTYGRAIVSSSGRSTGAYSIQPLTPWGRLSASSPFVHLAHRVPVSSMGPATWGRSAGPGGGGSGGVMPMGPGGPPGRAIRIATGAMSPHSVASIHPHSTIVHPHPTHTSRRGGGEAMMLRAITSVNGYSQQQPHYHQATNHSAATVLPATSSGSHEVAVQSGAGGPSIIGGAVVPGVSSSSSASSTPPPSSASSLVAANGVTGGASSAGGVGVPPGHRKEDVVLHQPQGQVTMQAGATMAAPAVRPLTVQTAHQPPATTAGGGQQQQQNTASQMSPNTAKKKCKNFLATLIRLASDQPVQTATNVKALIQGLIDGNIPPEDFTTQLQRELNSSPQPCLVPFLKKSLPHLRQSLMTKELSIEGVRPPPPGSLGPTTTTTTVAAPVSQPSQPPQAIIRAASAGPTTTTTVRLLQPQRLVTVTPPPRAILSQAGHPISATGAMTKSIVVQAPTPTKPSPAPKVPKPPAAPKTPATPKTPAASRNAAQAAAAAAQAAAAAATAAASVAPATPASTTAVATVATTTVAAAASTQAAVAGAGATIPGATTTTGAAEKVRYGSALREDDDINDVAAMGGVNLQEESQRILASSELVGATRSCGDDVFLFSVALEKKITQIAVKHGVDTVDPEVIKLVSHAVQEKLKGYLERLNIASEHRAEPPAFKADAARFEQTTDPRAQLRFVEELDKLERKRHEEHEREMLLRVAKSRSKMEDPEQLKLKQRAKEMQKAEMEEMRQREANMTALQAIGPRKKARLDGTLGGVGSGAGNKAALRPRIKRVNMKDVLFLLETDKNWMRSNFIYKSYLK</sequence>
<dbReference type="GO" id="GO:0005669">
    <property type="term" value="C:transcription factor TFIID complex"/>
    <property type="evidence" value="ECO:0007669"/>
    <property type="project" value="InterPro"/>
</dbReference>
<dbReference type="CDD" id="cd08045">
    <property type="entry name" value="HFD_TAF4"/>
    <property type="match status" value="1"/>
</dbReference>
<evidence type="ECO:0000313" key="8">
    <source>
        <dbReference type="EnsemblMetazoa" id="XP_022646642"/>
    </source>
</evidence>
<dbReference type="GeneID" id="111244155"/>
<dbReference type="InterPro" id="IPR003894">
    <property type="entry name" value="TAFH_NHR1"/>
</dbReference>
<dbReference type="GO" id="GO:0046982">
    <property type="term" value="F:protein heterodimerization activity"/>
    <property type="evidence" value="ECO:0007669"/>
    <property type="project" value="InterPro"/>
</dbReference>
<feature type="region of interest" description="Disordered" evidence="6">
    <location>
        <begin position="1"/>
        <end position="26"/>
    </location>
</feature>
<feature type="region of interest" description="Disordered" evidence="6">
    <location>
        <begin position="277"/>
        <end position="312"/>
    </location>
</feature>
<dbReference type="Gene3D" id="1.20.120.1110">
    <property type="entry name" value="TAFH/NHR1 domain"/>
    <property type="match status" value="1"/>
</dbReference>
<feature type="region of interest" description="Disordered" evidence="6">
    <location>
        <begin position="326"/>
        <end position="472"/>
    </location>
</feature>
<protein>
    <recommendedName>
        <fullName evidence="7">TAFH domain-containing protein</fullName>
    </recommendedName>
</protein>
<evidence type="ECO:0000313" key="9">
    <source>
        <dbReference type="Proteomes" id="UP000594260"/>
    </source>
</evidence>
<accession>A0A7M7J598</accession>
<feature type="region of interest" description="Disordered" evidence="6">
    <location>
        <begin position="105"/>
        <end position="138"/>
    </location>
</feature>
<feature type="region of interest" description="Disordered" evidence="6">
    <location>
        <begin position="495"/>
        <end position="514"/>
    </location>
</feature>
<dbReference type="KEGG" id="vde:111244155"/>
<evidence type="ECO:0000256" key="6">
    <source>
        <dbReference type="SAM" id="MobiDB-lite"/>
    </source>
</evidence>
<feature type="compositionally biased region" description="Low complexity" evidence="6">
    <location>
        <begin position="362"/>
        <end position="372"/>
    </location>
</feature>
<feature type="compositionally biased region" description="Low complexity" evidence="6">
    <location>
        <begin position="292"/>
        <end position="312"/>
    </location>
</feature>
<dbReference type="FunFam" id="1.10.20.10:FF:000015">
    <property type="entry name" value="Transcription initiation factor TFIID subunit 4B"/>
    <property type="match status" value="1"/>
</dbReference>
<dbReference type="SMART" id="SM00549">
    <property type="entry name" value="TAFH"/>
    <property type="match status" value="1"/>
</dbReference>
<evidence type="ECO:0000256" key="1">
    <source>
        <dbReference type="ARBA" id="ARBA00004123"/>
    </source>
</evidence>
<keyword evidence="4" id="KW-0804">Transcription</keyword>
<feature type="domain" description="TAFH" evidence="7">
    <location>
        <begin position="799"/>
        <end position="900"/>
    </location>
</feature>
<feature type="region of interest" description="Disordered" evidence="6">
    <location>
        <begin position="781"/>
        <end position="806"/>
    </location>
</feature>
<dbReference type="EnsemblMetazoa" id="XM_022790907">
    <property type="protein sequence ID" value="XP_022646642"/>
    <property type="gene ID" value="LOC111244155"/>
</dbReference>
<feature type="region of interest" description="Disordered" evidence="6">
    <location>
        <begin position="44"/>
        <end position="92"/>
    </location>
</feature>
<keyword evidence="9" id="KW-1185">Reference proteome</keyword>